<organism evidence="1 2">
    <name type="scientific">Herbaspirillum robiniae</name>
    <dbReference type="NCBI Taxonomy" id="2014887"/>
    <lineage>
        <taxon>Bacteria</taxon>
        <taxon>Pseudomonadati</taxon>
        <taxon>Pseudomonadota</taxon>
        <taxon>Betaproteobacteria</taxon>
        <taxon>Burkholderiales</taxon>
        <taxon>Oxalobacteraceae</taxon>
        <taxon>Herbaspirillum</taxon>
    </lineage>
</organism>
<comment type="caution">
    <text evidence="1">The sequence shown here is derived from an EMBL/GenBank/DDBJ whole genome shotgun (WGS) entry which is preliminary data.</text>
</comment>
<sequence>MERVNSASKSTPCTLDDICERWIQTDTIAMIMNAAESEHGFLPPFNPRLKGDQERLLASAMEKIGLFSTRADDRIDIPDLFRVAAKMLKKGATTPVQRG</sequence>
<evidence type="ECO:0000313" key="1">
    <source>
        <dbReference type="EMBL" id="NUU02321.1"/>
    </source>
</evidence>
<reference evidence="1 2" key="1">
    <citation type="journal article" date="2020" name="Front. Plant Sci.">
        <title>Isolation of Rhizosphere Bacteria That Improve Quality and Water Stress Tolerance in Greenhouse Ornamentals.</title>
        <authorList>
            <person name="Nordstedt N.P."/>
            <person name="Jones M.L."/>
        </authorList>
    </citation>
    <scope>NUCLEOTIDE SEQUENCE [LARGE SCALE GENOMIC DNA]</scope>
    <source>
        <strain evidence="1 2">C6C2</strain>
    </source>
</reference>
<protein>
    <submittedName>
        <fullName evidence="1">Uncharacterized protein</fullName>
    </submittedName>
</protein>
<keyword evidence="2" id="KW-1185">Reference proteome</keyword>
<name>A0ABX2M3N2_9BURK</name>
<dbReference type="Proteomes" id="UP000536746">
    <property type="component" value="Unassembled WGS sequence"/>
</dbReference>
<proteinExistence type="predicted"/>
<gene>
    <name evidence="1" type="ORF">HNO84_11990</name>
</gene>
<evidence type="ECO:0000313" key="2">
    <source>
        <dbReference type="Proteomes" id="UP000536746"/>
    </source>
</evidence>
<accession>A0ABX2M3N2</accession>
<dbReference type="EMBL" id="JABFMT010000010">
    <property type="protein sequence ID" value="NUU02321.1"/>
    <property type="molecule type" value="Genomic_DNA"/>
</dbReference>